<keyword evidence="13 16" id="KW-0472">Membrane</keyword>
<dbReference type="Pfam" id="PF01148">
    <property type="entry name" value="CTP_transf_1"/>
    <property type="match status" value="1"/>
</dbReference>
<dbReference type="EC" id="2.7.7.41" evidence="6 16"/>
<evidence type="ECO:0000256" key="17">
    <source>
        <dbReference type="RuleBase" id="RU003938"/>
    </source>
</evidence>
<dbReference type="GO" id="GO:0016024">
    <property type="term" value="P:CDP-diacylglycerol biosynthetic process"/>
    <property type="evidence" value="ECO:0007669"/>
    <property type="project" value="UniProtKB-UniRule"/>
</dbReference>
<evidence type="ECO:0000256" key="3">
    <source>
        <dbReference type="ARBA" id="ARBA00005119"/>
    </source>
</evidence>
<comment type="function">
    <text evidence="16">May be involved in the synthesis of minor phospholipids and in modulation of IP3-mediated signal transduction.</text>
</comment>
<evidence type="ECO:0000256" key="14">
    <source>
        <dbReference type="ARBA" id="ARBA00023209"/>
    </source>
</evidence>
<comment type="subcellular location">
    <subcellularLocation>
        <location evidence="2">Membrane</location>
        <topology evidence="2">Multi-pass membrane protein</topology>
    </subcellularLocation>
</comment>
<dbReference type="PIRSF" id="PIRSF018269">
    <property type="entry name" value="PC_trans_euk"/>
    <property type="match status" value="1"/>
</dbReference>
<feature type="transmembrane region" description="Helical" evidence="16">
    <location>
        <begin position="202"/>
        <end position="227"/>
    </location>
</feature>
<keyword evidence="10 16" id="KW-0548">Nucleotidyltransferase</keyword>
<feature type="transmembrane region" description="Helical" evidence="16">
    <location>
        <begin position="330"/>
        <end position="350"/>
    </location>
</feature>
<feature type="transmembrane region" description="Helical" evidence="16">
    <location>
        <begin position="177"/>
        <end position="196"/>
    </location>
</feature>
<evidence type="ECO:0000256" key="11">
    <source>
        <dbReference type="ARBA" id="ARBA00022989"/>
    </source>
</evidence>
<dbReference type="GO" id="GO:0005789">
    <property type="term" value="C:endoplasmic reticulum membrane"/>
    <property type="evidence" value="ECO:0007669"/>
    <property type="project" value="TreeGrafter"/>
</dbReference>
<keyword evidence="14 16" id="KW-0594">Phospholipid biosynthesis</keyword>
<keyword evidence="7 16" id="KW-0444">Lipid biosynthesis</keyword>
<evidence type="ECO:0000256" key="1">
    <source>
        <dbReference type="ARBA" id="ARBA00001698"/>
    </source>
</evidence>
<comment type="cofactor">
    <cofactor evidence="16">
        <name>Mg(2+)</name>
        <dbReference type="ChEBI" id="CHEBI:18420"/>
    </cofactor>
    <text evidence="16">Requires a divalent cation for activity.</text>
</comment>
<feature type="transmembrane region" description="Helical" evidence="16">
    <location>
        <begin position="104"/>
        <end position="122"/>
    </location>
</feature>
<evidence type="ECO:0000256" key="6">
    <source>
        <dbReference type="ARBA" id="ARBA00012487"/>
    </source>
</evidence>
<evidence type="ECO:0000256" key="13">
    <source>
        <dbReference type="ARBA" id="ARBA00023136"/>
    </source>
</evidence>
<evidence type="ECO:0000313" key="19">
    <source>
        <dbReference type="EMBL" id="CAD8790140.1"/>
    </source>
</evidence>
<feature type="transmembrane region" description="Helical" evidence="16">
    <location>
        <begin position="293"/>
        <end position="318"/>
    </location>
</feature>
<proteinExistence type="inferred from homology"/>
<evidence type="ECO:0000256" key="7">
    <source>
        <dbReference type="ARBA" id="ARBA00022516"/>
    </source>
</evidence>
<evidence type="ECO:0000256" key="5">
    <source>
        <dbReference type="ARBA" id="ARBA00010185"/>
    </source>
</evidence>
<dbReference type="PANTHER" id="PTHR13773">
    <property type="entry name" value="PHOSPHATIDATE CYTIDYLYLTRANSFERASE"/>
    <property type="match status" value="1"/>
</dbReference>
<feature type="transmembrane region" description="Helical" evidence="16">
    <location>
        <begin position="239"/>
        <end position="258"/>
    </location>
</feature>
<feature type="region of interest" description="Disordered" evidence="18">
    <location>
        <begin position="1"/>
        <end position="33"/>
    </location>
</feature>
<feature type="transmembrane region" description="Helical" evidence="16">
    <location>
        <begin position="394"/>
        <end position="414"/>
    </location>
</feature>
<dbReference type="UniPathway" id="UPA00557">
    <property type="reaction ID" value="UER00614"/>
</dbReference>
<dbReference type="AlphaFoldDB" id="A0A7S0VIE3"/>
<evidence type="ECO:0000256" key="8">
    <source>
        <dbReference type="ARBA" id="ARBA00022679"/>
    </source>
</evidence>
<dbReference type="PANTHER" id="PTHR13773:SF8">
    <property type="entry name" value="PHOSPHATIDATE CYTIDYLYLTRANSFERASE, PHOTORECEPTOR-SPECIFIC"/>
    <property type="match status" value="1"/>
</dbReference>
<dbReference type="GO" id="GO:0004605">
    <property type="term" value="F:phosphatidate cytidylyltransferase activity"/>
    <property type="evidence" value="ECO:0007669"/>
    <property type="project" value="UniProtKB-UniRule"/>
</dbReference>
<dbReference type="InterPro" id="IPR000374">
    <property type="entry name" value="PC_trans"/>
</dbReference>
<protein>
    <recommendedName>
        <fullName evidence="6 16">Phosphatidate cytidylyltransferase</fullName>
        <ecNumber evidence="6 16">2.7.7.41</ecNumber>
    </recommendedName>
</protein>
<evidence type="ECO:0000256" key="15">
    <source>
        <dbReference type="ARBA" id="ARBA00023264"/>
    </source>
</evidence>
<dbReference type="EMBL" id="HBFM01031452">
    <property type="protein sequence ID" value="CAD8790140.1"/>
    <property type="molecule type" value="Transcribed_RNA"/>
</dbReference>
<sequence>MKRSSKAKQAKTFPPIDNDTGNESEEKPTVPTVDTKTKLRSLKTRTISSVALIASFVGFIYAGHVPLMFLILILQTLVANELFKLSRVATQEKKVPYYRLQKYLPWYFFFVAIFWLHLRFIHHNLLLELSSDRRFARAFFWLVKHHELISYVMYMGGFILFVLSLRRGRYLYQFGQFAWTHMVLLVTTAPSSFFVSNIFKGIIWYILPSFLVIANDICAYLAGIMFGKTPLIRLSPKKTVEGFVGGLVGTAAVALVLADVLSRSQWMVCPRHDLTVFGPLTCVPDEVFIPRLYHLAALIPASLNALLSASALPLLAAVPSFTFMIRPIQIHAVALAVFASLIAPFGGFFASGFKRALGIKDFGDTIPGHGGLTDRFDCQVIIAIFSHAYYKSYIATPVISLAGVLTSALALGVADQKKLLAAVANVLASDGNLPSPLVDSIVAAAAAVNDSSF</sequence>
<evidence type="ECO:0000256" key="10">
    <source>
        <dbReference type="ARBA" id="ARBA00022695"/>
    </source>
</evidence>
<evidence type="ECO:0000256" key="18">
    <source>
        <dbReference type="SAM" id="MobiDB-lite"/>
    </source>
</evidence>
<evidence type="ECO:0000256" key="16">
    <source>
        <dbReference type="PIRNR" id="PIRNR018269"/>
    </source>
</evidence>
<comment type="pathway">
    <text evidence="4">Lipid metabolism.</text>
</comment>
<organism evidence="19">
    <name type="scientific">Polytomella parva</name>
    <dbReference type="NCBI Taxonomy" id="51329"/>
    <lineage>
        <taxon>Eukaryota</taxon>
        <taxon>Viridiplantae</taxon>
        <taxon>Chlorophyta</taxon>
        <taxon>core chlorophytes</taxon>
        <taxon>Chlorophyceae</taxon>
        <taxon>CS clade</taxon>
        <taxon>Chlamydomonadales</taxon>
        <taxon>Chlamydomonadaceae</taxon>
        <taxon>Polytomella</taxon>
    </lineage>
</organism>
<comment type="similarity">
    <text evidence="5 16 17">Belongs to the CDS family.</text>
</comment>
<keyword evidence="12 16" id="KW-0443">Lipid metabolism</keyword>
<evidence type="ECO:0000256" key="2">
    <source>
        <dbReference type="ARBA" id="ARBA00004141"/>
    </source>
</evidence>
<reference evidence="19" key="1">
    <citation type="submission" date="2021-01" db="EMBL/GenBank/DDBJ databases">
        <authorList>
            <person name="Corre E."/>
            <person name="Pelletier E."/>
            <person name="Niang G."/>
            <person name="Scheremetjew M."/>
            <person name="Finn R."/>
            <person name="Kale V."/>
            <person name="Holt S."/>
            <person name="Cochrane G."/>
            <person name="Meng A."/>
            <person name="Brown T."/>
            <person name="Cohen L."/>
        </authorList>
    </citation>
    <scope>NUCLEOTIDE SEQUENCE</scope>
    <source>
        <strain evidence="19">SAG 63-3</strain>
    </source>
</reference>
<comment type="pathway">
    <text evidence="3 16 17">Phospholipid metabolism; CDP-diacylglycerol biosynthesis; CDP-diacylglycerol from sn-glycerol 3-phosphate: step 3/3.</text>
</comment>
<name>A0A7S0VIE3_9CHLO</name>
<dbReference type="InterPro" id="IPR016720">
    <property type="entry name" value="PC_Trfase_euk"/>
</dbReference>
<keyword evidence="9 16" id="KW-0812">Transmembrane</keyword>
<keyword evidence="11 16" id="KW-1133">Transmembrane helix</keyword>
<gene>
    <name evidence="19" type="ORF">PPAR00522_LOCUS20551</name>
</gene>
<feature type="transmembrane region" description="Helical" evidence="16">
    <location>
        <begin position="148"/>
        <end position="165"/>
    </location>
</feature>
<accession>A0A7S0VIE3</accession>
<comment type="catalytic activity">
    <reaction evidence="1 16 17">
        <text>a 1,2-diacyl-sn-glycero-3-phosphate + CTP + H(+) = a CDP-1,2-diacyl-sn-glycerol + diphosphate</text>
        <dbReference type="Rhea" id="RHEA:16229"/>
        <dbReference type="ChEBI" id="CHEBI:15378"/>
        <dbReference type="ChEBI" id="CHEBI:33019"/>
        <dbReference type="ChEBI" id="CHEBI:37563"/>
        <dbReference type="ChEBI" id="CHEBI:58332"/>
        <dbReference type="ChEBI" id="CHEBI:58608"/>
        <dbReference type="EC" id="2.7.7.41"/>
    </reaction>
</comment>
<keyword evidence="8 16" id="KW-0808">Transferase</keyword>
<keyword evidence="15 16" id="KW-1208">Phospholipid metabolism</keyword>
<evidence type="ECO:0000256" key="12">
    <source>
        <dbReference type="ARBA" id="ARBA00023098"/>
    </source>
</evidence>
<dbReference type="PROSITE" id="PS01315">
    <property type="entry name" value="CDS"/>
    <property type="match status" value="1"/>
</dbReference>
<evidence type="ECO:0000256" key="9">
    <source>
        <dbReference type="ARBA" id="ARBA00022692"/>
    </source>
</evidence>
<evidence type="ECO:0000256" key="4">
    <source>
        <dbReference type="ARBA" id="ARBA00005189"/>
    </source>
</evidence>